<keyword evidence="2" id="KW-0813">Transport</keyword>
<feature type="transmembrane region" description="Helical" evidence="7">
    <location>
        <begin position="54"/>
        <end position="81"/>
    </location>
</feature>
<feature type="transmembrane region" description="Helical" evidence="7">
    <location>
        <begin position="419"/>
        <end position="441"/>
    </location>
</feature>
<evidence type="ECO:0000256" key="5">
    <source>
        <dbReference type="ARBA" id="ARBA00022989"/>
    </source>
</evidence>
<keyword evidence="6 7" id="KW-0472">Membrane</keyword>
<dbReference type="PANTHER" id="PTHR43549">
    <property type="entry name" value="MULTIDRUG RESISTANCE PROTEIN YPNP-RELATED"/>
    <property type="match status" value="1"/>
</dbReference>
<dbReference type="Pfam" id="PF01554">
    <property type="entry name" value="MatE"/>
    <property type="match status" value="2"/>
</dbReference>
<feature type="transmembrane region" description="Helical" evidence="7">
    <location>
        <begin position="389"/>
        <end position="407"/>
    </location>
</feature>
<name>A0ABT9H5J7_9SPHN</name>
<evidence type="ECO:0000256" key="7">
    <source>
        <dbReference type="SAM" id="Phobius"/>
    </source>
</evidence>
<keyword evidence="4 7" id="KW-0812">Transmembrane</keyword>
<comment type="caution">
    <text evidence="8">The sequence shown here is derived from an EMBL/GenBank/DDBJ whole genome shotgun (WGS) entry which is preliminary data.</text>
</comment>
<feature type="transmembrane region" description="Helical" evidence="7">
    <location>
        <begin position="318"/>
        <end position="337"/>
    </location>
</feature>
<dbReference type="InterPro" id="IPR002528">
    <property type="entry name" value="MATE_fam"/>
</dbReference>
<sequence length="447" mass="46619">MSDTAKLTRGGIRGHLVTQTTPMIIGVAAIMSIGLVDAYFIGQLGSTELAAIAFIFPISVALTSMGVGVMVGINSVVARALGSGDSAMAARRANLGIVFAVSLGILMGLALYALLDPLFTLMNADDQTRPFIRAYMQPFALGFPLLMTIMGFNGVLRGQGEARKTSYISICYAAANWVLDPILITGAFGFEGFGIVGAAYATLSGWGIAILLGLWLIRSTALPFKPMMIRHSAVIEPLTAILRVAGPASFSNSINPIGLSVLTAMAAVEGQAAVAGFGAAGRLQSFALVPLLALSGSIGAIVGQNWGADLPRRARGAVAYAGGFCLLYGLAVAVLLFAFGERFASLFSDEPAVIEQFASYLAIAVWGYAGFGLLITGNGVLNAVDRAPLALLQSAARVFLVMLPFAWLLRDSWGAEAIYAAELVANLAGGALAALIVWRILRDKPHA</sequence>
<dbReference type="InterPro" id="IPR052031">
    <property type="entry name" value="Membrane_Transporter-Flippase"/>
</dbReference>
<feature type="transmembrane region" description="Helical" evidence="7">
    <location>
        <begin position="167"/>
        <end position="189"/>
    </location>
</feature>
<accession>A0ABT9H5J7</accession>
<dbReference type="InterPro" id="IPR048279">
    <property type="entry name" value="MdtK-like"/>
</dbReference>
<evidence type="ECO:0000256" key="4">
    <source>
        <dbReference type="ARBA" id="ARBA00022692"/>
    </source>
</evidence>
<reference evidence="8 9" key="1">
    <citation type="submission" date="2023-08" db="EMBL/GenBank/DDBJ databases">
        <title>genomic of DY56.</title>
        <authorList>
            <person name="Wang Y."/>
        </authorList>
    </citation>
    <scope>NUCLEOTIDE SEQUENCE [LARGE SCALE GENOMIC DNA]</scope>
    <source>
        <strain evidence="8 9">DY56-A-20</strain>
    </source>
</reference>
<feature type="transmembrane region" description="Helical" evidence="7">
    <location>
        <begin position="135"/>
        <end position="155"/>
    </location>
</feature>
<keyword evidence="9" id="KW-1185">Reference proteome</keyword>
<evidence type="ECO:0000256" key="3">
    <source>
        <dbReference type="ARBA" id="ARBA00022475"/>
    </source>
</evidence>
<comment type="subcellular location">
    <subcellularLocation>
        <location evidence="1">Cell inner membrane</location>
        <topology evidence="1">Multi-pass membrane protein</topology>
    </subcellularLocation>
</comment>
<dbReference type="PANTHER" id="PTHR43549:SF3">
    <property type="entry name" value="MULTIDRUG RESISTANCE PROTEIN YPNP-RELATED"/>
    <property type="match status" value="1"/>
</dbReference>
<evidence type="ECO:0000256" key="2">
    <source>
        <dbReference type="ARBA" id="ARBA00022448"/>
    </source>
</evidence>
<dbReference type="RefSeq" id="WP_305928716.1">
    <property type="nucleotide sequence ID" value="NZ_JAVAIL010000001.1"/>
</dbReference>
<feature type="transmembrane region" description="Helical" evidence="7">
    <location>
        <begin position="21"/>
        <end position="42"/>
    </location>
</feature>
<dbReference type="Proteomes" id="UP001235664">
    <property type="component" value="Unassembled WGS sequence"/>
</dbReference>
<dbReference type="PIRSF" id="PIRSF006603">
    <property type="entry name" value="DinF"/>
    <property type="match status" value="1"/>
</dbReference>
<feature type="transmembrane region" description="Helical" evidence="7">
    <location>
        <begin position="93"/>
        <end position="115"/>
    </location>
</feature>
<feature type="transmembrane region" description="Helical" evidence="7">
    <location>
        <begin position="195"/>
        <end position="217"/>
    </location>
</feature>
<dbReference type="NCBIfam" id="TIGR00797">
    <property type="entry name" value="matE"/>
    <property type="match status" value="1"/>
</dbReference>
<protein>
    <submittedName>
        <fullName evidence="8">MATE family efflux transporter</fullName>
    </submittedName>
</protein>
<feature type="transmembrane region" description="Helical" evidence="7">
    <location>
        <begin position="357"/>
        <end position="377"/>
    </location>
</feature>
<proteinExistence type="predicted"/>
<keyword evidence="3" id="KW-1003">Cell membrane</keyword>
<organism evidence="8 9">
    <name type="scientific">Qipengyuania benthica</name>
    <dbReference type="NCBI Taxonomy" id="3067651"/>
    <lineage>
        <taxon>Bacteria</taxon>
        <taxon>Pseudomonadati</taxon>
        <taxon>Pseudomonadota</taxon>
        <taxon>Alphaproteobacteria</taxon>
        <taxon>Sphingomonadales</taxon>
        <taxon>Erythrobacteraceae</taxon>
        <taxon>Qipengyuania</taxon>
    </lineage>
</organism>
<evidence type="ECO:0000256" key="1">
    <source>
        <dbReference type="ARBA" id="ARBA00004429"/>
    </source>
</evidence>
<evidence type="ECO:0000313" key="8">
    <source>
        <dbReference type="EMBL" id="MDP4538587.1"/>
    </source>
</evidence>
<evidence type="ECO:0000313" key="9">
    <source>
        <dbReference type="Proteomes" id="UP001235664"/>
    </source>
</evidence>
<gene>
    <name evidence="8" type="ORF">Q9K01_02980</name>
</gene>
<dbReference type="EMBL" id="JAVAIL010000001">
    <property type="protein sequence ID" value="MDP4538587.1"/>
    <property type="molecule type" value="Genomic_DNA"/>
</dbReference>
<keyword evidence="5 7" id="KW-1133">Transmembrane helix</keyword>
<evidence type="ECO:0000256" key="6">
    <source>
        <dbReference type="ARBA" id="ARBA00023136"/>
    </source>
</evidence>